<evidence type="ECO:0000313" key="3">
    <source>
        <dbReference type="Proteomes" id="UP000689195"/>
    </source>
</evidence>
<keyword evidence="3" id="KW-1185">Reference proteome</keyword>
<organism evidence="2 3">
    <name type="scientific">Paramecium pentaurelia</name>
    <dbReference type="NCBI Taxonomy" id="43138"/>
    <lineage>
        <taxon>Eukaryota</taxon>
        <taxon>Sar</taxon>
        <taxon>Alveolata</taxon>
        <taxon>Ciliophora</taxon>
        <taxon>Intramacronucleata</taxon>
        <taxon>Oligohymenophorea</taxon>
        <taxon>Peniculida</taxon>
        <taxon>Parameciidae</taxon>
        <taxon>Paramecium</taxon>
    </lineage>
</organism>
<reference evidence="2" key="1">
    <citation type="submission" date="2021-01" db="EMBL/GenBank/DDBJ databases">
        <authorList>
            <consortium name="Genoscope - CEA"/>
            <person name="William W."/>
        </authorList>
    </citation>
    <scope>NUCLEOTIDE SEQUENCE</scope>
</reference>
<dbReference type="AlphaFoldDB" id="A0A8S1WQR6"/>
<dbReference type="PANTHER" id="PTHR39767">
    <property type="entry name" value="CALCIUM/CALMODULIN-BINDING MEMBRANE PROTEIN PCM4-RELATED"/>
    <property type="match status" value="1"/>
</dbReference>
<protein>
    <submittedName>
        <fullName evidence="2">Uncharacterized protein</fullName>
    </submittedName>
</protein>
<feature type="signal peptide" evidence="1">
    <location>
        <begin position="1"/>
        <end position="15"/>
    </location>
</feature>
<comment type="caution">
    <text evidence="2">The sequence shown here is derived from an EMBL/GenBank/DDBJ whole genome shotgun (WGS) entry which is preliminary data.</text>
</comment>
<dbReference type="PANTHER" id="PTHR39767:SF2">
    <property type="entry name" value="CHROMOSOME UNDETERMINED SCAFFOLD_1, WHOLE GENOME SHOTGUN SEQUENCE"/>
    <property type="match status" value="1"/>
</dbReference>
<accession>A0A8S1WQR6</accession>
<gene>
    <name evidence="2" type="ORF">PPENT_87.1.T0960176</name>
</gene>
<name>A0A8S1WQR6_9CILI</name>
<dbReference type="OrthoDB" id="409374at2759"/>
<dbReference type="EMBL" id="CAJJDO010000096">
    <property type="protein sequence ID" value="CAD8190549.1"/>
    <property type="molecule type" value="Genomic_DNA"/>
</dbReference>
<evidence type="ECO:0000313" key="2">
    <source>
        <dbReference type="EMBL" id="CAD8190549.1"/>
    </source>
</evidence>
<proteinExistence type="predicted"/>
<keyword evidence="1" id="KW-0732">Signal</keyword>
<dbReference type="Proteomes" id="UP000689195">
    <property type="component" value="Unassembled WGS sequence"/>
</dbReference>
<feature type="chain" id="PRO_5035843965" evidence="1">
    <location>
        <begin position="16"/>
        <end position="211"/>
    </location>
</feature>
<sequence length="211" mass="24496">MNIIILGWIITNGLSNLFSICSNNQYIFGGVQGFNMNTRLKKSIENLAPHYKIKIQIVFWRIDSWNNDYLKVTVDGSIKFSKTYSFYSSLPNLCGATNFNDEVDYINFEFLHINNKADIEIFVIDNGDNDEFWGIQNFEISLYQCSNNCISCNLACLQCKIGYQVINGQCEEYCGDSYADVEVRIENNFFQILRLQSCYNQIILQFMREQS</sequence>
<evidence type="ECO:0000256" key="1">
    <source>
        <dbReference type="SAM" id="SignalP"/>
    </source>
</evidence>